<comment type="caution">
    <text evidence="1">The sequence shown here is derived from an EMBL/GenBank/DDBJ whole genome shotgun (WGS) entry which is preliminary data.</text>
</comment>
<evidence type="ECO:0000313" key="1">
    <source>
        <dbReference type="EMBL" id="ODG90031.1"/>
    </source>
</evidence>
<dbReference type="RefSeq" id="WP_069035360.1">
    <property type="nucleotide sequence ID" value="NZ_MDKC01000036.1"/>
</dbReference>
<accession>A0ABX2ZJZ9</accession>
<gene>
    <name evidence="1" type="ORF">BED47_14295</name>
</gene>
<dbReference type="Proteomes" id="UP000094580">
    <property type="component" value="Unassembled WGS sequence"/>
</dbReference>
<name>A0ABX2ZJZ9_9BACI</name>
<protein>
    <submittedName>
        <fullName evidence="1">Uncharacterized protein</fullName>
    </submittedName>
</protein>
<evidence type="ECO:0000313" key="2">
    <source>
        <dbReference type="Proteomes" id="UP000094580"/>
    </source>
</evidence>
<sequence length="80" mass="9184">MNEIIESLKSIQNEISLKLSNAFNFSEANDKHNQNSHHDYAELSKAAKEQLEQNKEHQIAKTILKHLETLLSEVDKIKNA</sequence>
<organism evidence="1 2">
    <name type="scientific">Gottfriedia luciferensis</name>
    <dbReference type="NCBI Taxonomy" id="178774"/>
    <lineage>
        <taxon>Bacteria</taxon>
        <taxon>Bacillati</taxon>
        <taxon>Bacillota</taxon>
        <taxon>Bacilli</taxon>
        <taxon>Bacillales</taxon>
        <taxon>Bacillaceae</taxon>
        <taxon>Gottfriedia</taxon>
    </lineage>
</organism>
<reference evidence="1 2" key="1">
    <citation type="submission" date="2016-07" db="EMBL/GenBank/DDBJ databases">
        <authorList>
            <person name="Townsley L."/>
            <person name="Shank E.A."/>
        </authorList>
    </citation>
    <scope>NUCLEOTIDE SEQUENCE [LARGE SCALE GENOMIC DNA]</scope>
    <source>
        <strain evidence="1 2">CH01</strain>
    </source>
</reference>
<keyword evidence="2" id="KW-1185">Reference proteome</keyword>
<dbReference type="EMBL" id="MDKC01000036">
    <property type="protein sequence ID" value="ODG90031.1"/>
    <property type="molecule type" value="Genomic_DNA"/>
</dbReference>
<proteinExistence type="predicted"/>